<accession>A0A839QCH3</accession>
<evidence type="ECO:0000313" key="2">
    <source>
        <dbReference type="EMBL" id="MBB2993818.1"/>
    </source>
</evidence>
<evidence type="ECO:0000256" key="1">
    <source>
        <dbReference type="SAM" id="Phobius"/>
    </source>
</evidence>
<organism evidence="2 3">
    <name type="scientific">Paeniglutamicibacter cryotolerans</name>
    <dbReference type="NCBI Taxonomy" id="670079"/>
    <lineage>
        <taxon>Bacteria</taxon>
        <taxon>Bacillati</taxon>
        <taxon>Actinomycetota</taxon>
        <taxon>Actinomycetes</taxon>
        <taxon>Micrococcales</taxon>
        <taxon>Micrococcaceae</taxon>
        <taxon>Paeniglutamicibacter</taxon>
    </lineage>
</organism>
<gene>
    <name evidence="2" type="ORF">E9229_000009</name>
</gene>
<feature type="transmembrane region" description="Helical" evidence="1">
    <location>
        <begin position="27"/>
        <end position="43"/>
    </location>
</feature>
<dbReference type="RefSeq" id="WP_183509160.1">
    <property type="nucleotide sequence ID" value="NZ_BAABGK010000039.1"/>
</dbReference>
<dbReference type="Proteomes" id="UP000523000">
    <property type="component" value="Unassembled WGS sequence"/>
</dbReference>
<reference evidence="2 3" key="1">
    <citation type="submission" date="2020-08" db="EMBL/GenBank/DDBJ databases">
        <title>Sequencing the genomes of 1000 actinobacteria strains.</title>
        <authorList>
            <person name="Klenk H.-P."/>
        </authorList>
    </citation>
    <scope>NUCLEOTIDE SEQUENCE [LARGE SCALE GENOMIC DNA]</scope>
    <source>
        <strain evidence="2 3">DSM 22826</strain>
    </source>
</reference>
<keyword evidence="1" id="KW-0472">Membrane</keyword>
<evidence type="ECO:0000313" key="3">
    <source>
        <dbReference type="Proteomes" id="UP000523000"/>
    </source>
</evidence>
<name>A0A839QCH3_9MICC</name>
<comment type="caution">
    <text evidence="2">The sequence shown here is derived from an EMBL/GenBank/DDBJ whole genome shotgun (WGS) entry which is preliminary data.</text>
</comment>
<feature type="transmembrane region" description="Helical" evidence="1">
    <location>
        <begin position="168"/>
        <end position="188"/>
    </location>
</feature>
<sequence length="189" mass="20525">MAVIILCLGGTIATVLGEGPSAWPLAVPLVLVAYLGWLLFWYPRVGLEADVVRLVNPLQTLEISWHSIIHVEAKYAATIVTPHGRYTAWAAPAPGMFGALREARSADAANRKATEGQRFTSVRAGEVSDTPSGSVVQRIRQILERRADAGINDVEQTETLRVVRHIHVVHLAILLILIVASFALPVLVN</sequence>
<protein>
    <recommendedName>
        <fullName evidence="4">PH domain-containing protein</fullName>
    </recommendedName>
</protein>
<proteinExistence type="predicted"/>
<keyword evidence="1" id="KW-0812">Transmembrane</keyword>
<evidence type="ECO:0008006" key="4">
    <source>
        <dbReference type="Google" id="ProtNLM"/>
    </source>
</evidence>
<dbReference type="EMBL" id="JACHVS010000001">
    <property type="protein sequence ID" value="MBB2993818.1"/>
    <property type="molecule type" value="Genomic_DNA"/>
</dbReference>
<keyword evidence="3" id="KW-1185">Reference proteome</keyword>
<dbReference type="AlphaFoldDB" id="A0A839QCH3"/>
<keyword evidence="1" id="KW-1133">Transmembrane helix</keyword>